<keyword evidence="2" id="KW-1185">Reference proteome</keyword>
<dbReference type="EMBL" id="JADAQX010000841">
    <property type="protein sequence ID" value="KAF8819283.1"/>
    <property type="molecule type" value="Genomic_DNA"/>
</dbReference>
<dbReference type="Proteomes" id="UP000823046">
    <property type="component" value="Unassembled WGS sequence"/>
</dbReference>
<protein>
    <submittedName>
        <fullName evidence="1">30S ribosomal protein S5</fullName>
    </submittedName>
</protein>
<dbReference type="GO" id="GO:0005840">
    <property type="term" value="C:ribosome"/>
    <property type="evidence" value="ECO:0007669"/>
    <property type="project" value="UniProtKB-KW"/>
</dbReference>
<name>A0ABQ7J5L5_9APIC</name>
<evidence type="ECO:0000313" key="1">
    <source>
        <dbReference type="EMBL" id="KAF8819283.1"/>
    </source>
</evidence>
<keyword evidence="1" id="KW-0687">Ribonucleoprotein</keyword>
<sequence>MRGYIRWGYYPASPGNLLRQGTGLFFHWIKIQEDRLCRFLHGGQTNKKLRQIQLTRDKWLDAVPSASPLSKIKHEKERFVKELLEAQTSLASEFENVLHISNAPIRSSSTQEAKRVKTSEAFRIYRLLRPYAPPFYKEDSTMKMENRMHQLLLNEGSSSTTELILPSSDLEKEGNHTKFDPFQYNLPVVNPKAYCIALDAVMNSLADDLEVLCILLNVENLPISSESNRFGKLLDCLLDSFKLRKEPSAVDPWMVDCWPRLKRILPNTIANLPKETISEWLKNHLKRVKVHQKQYRSKNRRNGRLDTPSADSEWYNFAEDFIYDEYPLPPEFKLERQLKFPLEKAAFYLKNFVSFFSSFQISNTTQEEVSQKSAMLESVAEQFQDCVLQMRKIGLRNWLSMDIEESLYF</sequence>
<keyword evidence="1" id="KW-0689">Ribosomal protein</keyword>
<comment type="caution">
    <text evidence="1">The sequence shown here is derived from an EMBL/GenBank/DDBJ whole genome shotgun (WGS) entry which is preliminary data.</text>
</comment>
<organism evidence="1 2">
    <name type="scientific">Cardiosporidium cionae</name>
    <dbReference type="NCBI Taxonomy" id="476202"/>
    <lineage>
        <taxon>Eukaryota</taxon>
        <taxon>Sar</taxon>
        <taxon>Alveolata</taxon>
        <taxon>Apicomplexa</taxon>
        <taxon>Aconoidasida</taxon>
        <taxon>Nephromycida</taxon>
        <taxon>Cardiosporidium</taxon>
    </lineage>
</organism>
<proteinExistence type="predicted"/>
<accession>A0ABQ7J5L5</accession>
<evidence type="ECO:0000313" key="2">
    <source>
        <dbReference type="Proteomes" id="UP000823046"/>
    </source>
</evidence>
<reference evidence="1 2" key="1">
    <citation type="journal article" date="2020" name="bioRxiv">
        <title>Metabolic contributions of an alphaproteobacterial endosymbiont in the apicomplexan Cardiosporidium cionae.</title>
        <authorList>
            <person name="Hunter E.S."/>
            <person name="Paight C.J."/>
            <person name="Lane C.E."/>
        </authorList>
    </citation>
    <scope>NUCLEOTIDE SEQUENCE [LARGE SCALE GENOMIC DNA]</scope>
    <source>
        <strain evidence="1">ESH_2018</strain>
    </source>
</reference>
<gene>
    <name evidence="1" type="ORF">IE077_001249</name>
</gene>